<dbReference type="KEGG" id="ahal:FTX54_012015"/>
<dbReference type="OrthoDB" id="1550957at2"/>
<gene>
    <name evidence="3" type="ORF">FTX54_012015</name>
</gene>
<evidence type="ECO:0000313" key="4">
    <source>
        <dbReference type="Proteomes" id="UP000321816"/>
    </source>
</evidence>
<keyword evidence="2" id="KW-0560">Oxidoreductase</keyword>
<proteinExistence type="predicted"/>
<sequence>MISKIKDLIFQKIAKRSIKKHGSEVVDPLQQPKKPMNEWRVAFLTTAGIHLKEEAPFDVEAGDWSVRYIPSTSVHDDLTVSHTHYDTKAAEEDVNTVLPVKALQELEKEGTIGSLTPTFFGMMGYIPRVDKLMNESVPLIIKRLKEEHADVVLLSPG</sequence>
<evidence type="ECO:0000256" key="2">
    <source>
        <dbReference type="ARBA" id="ARBA00023002"/>
    </source>
</evidence>
<keyword evidence="4" id="KW-1185">Reference proteome</keyword>
<name>A0A5C7F5C4_9BACI</name>
<dbReference type="GO" id="GO:0050485">
    <property type="term" value="F:oxidoreductase activity, acting on X-H and Y-H to form an X-Y bond, with a disulfide as acceptor"/>
    <property type="evidence" value="ECO:0007669"/>
    <property type="project" value="InterPro"/>
</dbReference>
<reference evidence="3 4" key="1">
    <citation type="submission" date="2024-01" db="EMBL/GenBank/DDBJ databases">
        <title>Complete Genome Sequence of Alkalicoccus halolimnae BZ-SZ-XJ29T, a Moderately Halophilic Bacterium Isolated from a Salt Lake.</title>
        <authorList>
            <person name="Zhao B."/>
        </authorList>
    </citation>
    <scope>NUCLEOTIDE SEQUENCE [LARGE SCALE GENOMIC DNA]</scope>
    <source>
        <strain evidence="3 4">BZ-SZ-XJ29</strain>
    </source>
</reference>
<protein>
    <submittedName>
        <fullName evidence="3">Glycine/sarcosine/betaine reductase selenoprotein B family protein</fullName>
    </submittedName>
</protein>
<dbReference type="Proteomes" id="UP000321816">
    <property type="component" value="Chromosome"/>
</dbReference>
<dbReference type="Pfam" id="PF07355">
    <property type="entry name" value="GRDB"/>
    <property type="match status" value="1"/>
</dbReference>
<dbReference type="EMBL" id="CP144914">
    <property type="protein sequence ID" value="WWD79141.1"/>
    <property type="molecule type" value="Genomic_DNA"/>
</dbReference>
<keyword evidence="1" id="KW-0712">Selenocysteine</keyword>
<dbReference type="InterPro" id="IPR010187">
    <property type="entry name" value="Various_sel_PB"/>
</dbReference>
<organism evidence="3 4">
    <name type="scientific">Alkalicoccus halolimnae</name>
    <dbReference type="NCBI Taxonomy" id="1667239"/>
    <lineage>
        <taxon>Bacteria</taxon>
        <taxon>Bacillati</taxon>
        <taxon>Bacillota</taxon>
        <taxon>Bacilli</taxon>
        <taxon>Bacillales</taxon>
        <taxon>Bacillaceae</taxon>
        <taxon>Alkalicoccus</taxon>
    </lineage>
</organism>
<accession>A0A5C7F5C4</accession>
<dbReference type="RefSeq" id="WP_147803551.1">
    <property type="nucleotide sequence ID" value="NZ_CP144914.1"/>
</dbReference>
<dbReference type="AlphaFoldDB" id="A0A5C7F5C4"/>
<evidence type="ECO:0000256" key="1">
    <source>
        <dbReference type="ARBA" id="ARBA00022933"/>
    </source>
</evidence>
<evidence type="ECO:0000313" key="3">
    <source>
        <dbReference type="EMBL" id="WWD79141.1"/>
    </source>
</evidence>